<evidence type="ECO:0000256" key="5">
    <source>
        <dbReference type="ARBA" id="ARBA00022630"/>
    </source>
</evidence>
<dbReference type="AlphaFoldDB" id="A0A485CT00"/>
<keyword evidence="7" id="KW-0479">Metal-binding</keyword>
<sequence>MEIDLGAIAKGYIADRVRDDLQRQGVDAALINLGGNVHTLGAWSIGLKKPFAADNALVGSIDGRRPVGGDVRHLRALF</sequence>
<keyword evidence="9" id="KW-0460">Magnesium</keyword>
<dbReference type="PANTHER" id="PTHR30040">
    <property type="entry name" value="THIAMINE BIOSYNTHESIS LIPOPROTEIN APBE"/>
    <property type="match status" value="1"/>
</dbReference>
<evidence type="ECO:0000256" key="1">
    <source>
        <dbReference type="ARBA" id="ARBA00001946"/>
    </source>
</evidence>
<protein>
    <recommendedName>
        <fullName evidence="4">FAD:protein FMN transferase</fullName>
        <ecNumber evidence="3">2.7.1.180</ecNumber>
    </recommendedName>
    <alternativeName>
        <fullName evidence="10">Flavin transferase</fullName>
    </alternativeName>
</protein>
<dbReference type="Proteomes" id="UP000345637">
    <property type="component" value="Unassembled WGS sequence"/>
</dbReference>
<evidence type="ECO:0000256" key="10">
    <source>
        <dbReference type="ARBA" id="ARBA00031306"/>
    </source>
</evidence>
<evidence type="ECO:0000256" key="11">
    <source>
        <dbReference type="ARBA" id="ARBA00048540"/>
    </source>
</evidence>
<dbReference type="GO" id="GO:0046872">
    <property type="term" value="F:metal ion binding"/>
    <property type="evidence" value="ECO:0007669"/>
    <property type="project" value="UniProtKB-KW"/>
</dbReference>
<evidence type="ECO:0000256" key="7">
    <source>
        <dbReference type="ARBA" id="ARBA00022723"/>
    </source>
</evidence>
<keyword evidence="6" id="KW-0808">Transferase</keyword>
<dbReference type="EC" id="2.7.1.180" evidence="3"/>
<reference evidence="12 13" key="1">
    <citation type="submission" date="2019-03" db="EMBL/GenBank/DDBJ databases">
        <authorList>
            <consortium name="Pathogen Informatics"/>
        </authorList>
    </citation>
    <scope>NUCLEOTIDE SEQUENCE [LARGE SCALE GENOMIC DNA]</scope>
    <source>
        <strain evidence="12 13">NCTC12998</strain>
    </source>
</reference>
<evidence type="ECO:0000256" key="6">
    <source>
        <dbReference type="ARBA" id="ARBA00022679"/>
    </source>
</evidence>
<organism evidence="12 13">
    <name type="scientific">Raoultella planticola</name>
    <name type="common">Klebsiella planticola</name>
    <dbReference type="NCBI Taxonomy" id="575"/>
    <lineage>
        <taxon>Bacteria</taxon>
        <taxon>Pseudomonadati</taxon>
        <taxon>Pseudomonadota</taxon>
        <taxon>Gammaproteobacteria</taxon>
        <taxon>Enterobacterales</taxon>
        <taxon>Enterobacteriaceae</taxon>
        <taxon>Klebsiella/Raoultella group</taxon>
        <taxon>Raoultella</taxon>
    </lineage>
</organism>
<dbReference type="Pfam" id="PF02424">
    <property type="entry name" value="ApbE"/>
    <property type="match status" value="1"/>
</dbReference>
<name>A0A485CT00_RAOPL</name>
<comment type="cofactor">
    <cofactor evidence="1">
        <name>Mg(2+)</name>
        <dbReference type="ChEBI" id="CHEBI:18420"/>
    </cofactor>
</comment>
<gene>
    <name evidence="12" type="ORF">NCTC12998_06434</name>
</gene>
<keyword evidence="5" id="KW-0285">Flavoprotein</keyword>
<dbReference type="EMBL" id="CAADJE010000034">
    <property type="protein sequence ID" value="VFS87932.1"/>
    <property type="molecule type" value="Genomic_DNA"/>
</dbReference>
<dbReference type="InterPro" id="IPR003374">
    <property type="entry name" value="ApbE-like_sf"/>
</dbReference>
<evidence type="ECO:0000313" key="12">
    <source>
        <dbReference type="EMBL" id="VFS87932.1"/>
    </source>
</evidence>
<evidence type="ECO:0000256" key="4">
    <source>
        <dbReference type="ARBA" id="ARBA00016337"/>
    </source>
</evidence>
<evidence type="ECO:0000313" key="13">
    <source>
        <dbReference type="Proteomes" id="UP000345637"/>
    </source>
</evidence>
<comment type="similarity">
    <text evidence="2">Belongs to the ApbE family.</text>
</comment>
<evidence type="ECO:0000256" key="8">
    <source>
        <dbReference type="ARBA" id="ARBA00022827"/>
    </source>
</evidence>
<comment type="catalytic activity">
    <reaction evidence="11">
        <text>L-threonyl-[protein] + FAD = FMN-L-threonyl-[protein] + AMP + H(+)</text>
        <dbReference type="Rhea" id="RHEA:36847"/>
        <dbReference type="Rhea" id="RHEA-COMP:11060"/>
        <dbReference type="Rhea" id="RHEA-COMP:11061"/>
        <dbReference type="ChEBI" id="CHEBI:15378"/>
        <dbReference type="ChEBI" id="CHEBI:30013"/>
        <dbReference type="ChEBI" id="CHEBI:57692"/>
        <dbReference type="ChEBI" id="CHEBI:74257"/>
        <dbReference type="ChEBI" id="CHEBI:456215"/>
        <dbReference type="EC" id="2.7.1.180"/>
    </reaction>
</comment>
<evidence type="ECO:0000256" key="2">
    <source>
        <dbReference type="ARBA" id="ARBA00008282"/>
    </source>
</evidence>
<evidence type="ECO:0000256" key="3">
    <source>
        <dbReference type="ARBA" id="ARBA00011955"/>
    </source>
</evidence>
<dbReference type="Gene3D" id="3.10.520.10">
    <property type="entry name" value="ApbE-like domains"/>
    <property type="match status" value="1"/>
</dbReference>
<evidence type="ECO:0000256" key="9">
    <source>
        <dbReference type="ARBA" id="ARBA00022842"/>
    </source>
</evidence>
<dbReference type="GO" id="GO:0016740">
    <property type="term" value="F:transferase activity"/>
    <property type="evidence" value="ECO:0007669"/>
    <property type="project" value="UniProtKB-KW"/>
</dbReference>
<dbReference type="SUPFAM" id="SSF143631">
    <property type="entry name" value="ApbE-like"/>
    <property type="match status" value="1"/>
</dbReference>
<dbReference type="PANTHER" id="PTHR30040:SF2">
    <property type="entry name" value="FAD:PROTEIN FMN TRANSFERASE"/>
    <property type="match status" value="1"/>
</dbReference>
<proteinExistence type="inferred from homology"/>
<dbReference type="InterPro" id="IPR024932">
    <property type="entry name" value="ApbE"/>
</dbReference>
<keyword evidence="8" id="KW-0274">FAD</keyword>
<accession>A0A485CT00</accession>